<dbReference type="GO" id="GO:0003700">
    <property type="term" value="F:DNA-binding transcription factor activity"/>
    <property type="evidence" value="ECO:0007669"/>
    <property type="project" value="TreeGrafter"/>
</dbReference>
<dbReference type="Gene3D" id="1.10.10.10">
    <property type="entry name" value="Winged helix-like DNA-binding domain superfamily/Winged helix DNA-binding domain"/>
    <property type="match status" value="1"/>
</dbReference>
<organism evidence="1 2">
    <name type="scientific">Breznakiella homolactica</name>
    <dbReference type="NCBI Taxonomy" id="2798577"/>
    <lineage>
        <taxon>Bacteria</taxon>
        <taxon>Pseudomonadati</taxon>
        <taxon>Spirochaetota</taxon>
        <taxon>Spirochaetia</taxon>
        <taxon>Spirochaetales</taxon>
        <taxon>Breznakiellaceae</taxon>
        <taxon>Breznakiella</taxon>
    </lineage>
</organism>
<dbReference type="EMBL" id="CP067089">
    <property type="protein sequence ID" value="QQO07682.1"/>
    <property type="molecule type" value="Genomic_DNA"/>
</dbReference>
<evidence type="ECO:0000313" key="1">
    <source>
        <dbReference type="EMBL" id="QQO07682.1"/>
    </source>
</evidence>
<dbReference type="RefSeq" id="WP_215624988.1">
    <property type="nucleotide sequence ID" value="NZ_CP067089.2"/>
</dbReference>
<dbReference type="InterPro" id="IPR036388">
    <property type="entry name" value="WH-like_DNA-bd_sf"/>
</dbReference>
<dbReference type="SUPFAM" id="SSF46785">
    <property type="entry name" value="Winged helix' DNA-binding domain"/>
    <property type="match status" value="1"/>
</dbReference>
<accession>A0A7T8B8S3</accession>
<evidence type="ECO:0000313" key="2">
    <source>
        <dbReference type="Proteomes" id="UP000595917"/>
    </source>
</evidence>
<dbReference type="InterPro" id="IPR000944">
    <property type="entry name" value="Tscrpt_reg_Rrf2"/>
</dbReference>
<dbReference type="PROSITE" id="PS51197">
    <property type="entry name" value="HTH_RRF2_2"/>
    <property type="match status" value="1"/>
</dbReference>
<gene>
    <name evidence="1" type="ORF">JFL75_12075</name>
</gene>
<name>A0A7T8B8S3_9SPIR</name>
<proteinExistence type="predicted"/>
<dbReference type="Proteomes" id="UP000595917">
    <property type="component" value="Chromosome"/>
</dbReference>
<reference evidence="1" key="1">
    <citation type="submission" date="2021-01" db="EMBL/GenBank/DDBJ databases">
        <title>Description of Breznakiella homolactica.</title>
        <authorList>
            <person name="Song Y."/>
            <person name="Brune A."/>
        </authorList>
    </citation>
    <scope>NUCLEOTIDE SEQUENCE</scope>
    <source>
        <strain evidence="1">RmG30</strain>
    </source>
</reference>
<protein>
    <submittedName>
        <fullName evidence="1">Rrf2 family transcriptional regulator</fullName>
    </submittedName>
</protein>
<dbReference type="GO" id="GO:0005829">
    <property type="term" value="C:cytosol"/>
    <property type="evidence" value="ECO:0007669"/>
    <property type="project" value="TreeGrafter"/>
</dbReference>
<dbReference type="AlphaFoldDB" id="A0A7T8B8S3"/>
<sequence length="151" mass="16592">MRISIKCSTAVHMLLIIARLQGRHKVTSDFMATSAGCNPVEIRKLMGSLKNAGIIEVARGTGGASLLKDPKDITLLDIYAAVDEVSVEEFIGIHQNSSDRCPYGRNIKRLLTEAYTEIGQAIHGKMTAITLERFIQRLEEIEPELDGPVLS</sequence>
<dbReference type="InterPro" id="IPR036390">
    <property type="entry name" value="WH_DNA-bd_sf"/>
</dbReference>
<keyword evidence="2" id="KW-1185">Reference proteome</keyword>
<dbReference type="PANTHER" id="PTHR33221:SF15">
    <property type="entry name" value="HTH-TYPE TRANSCRIPTIONAL REGULATOR YWGB-RELATED"/>
    <property type="match status" value="1"/>
</dbReference>
<dbReference type="KEGG" id="bhc:JFL75_12075"/>
<dbReference type="Pfam" id="PF02082">
    <property type="entry name" value="Rrf2"/>
    <property type="match status" value="1"/>
</dbReference>
<dbReference type="PANTHER" id="PTHR33221">
    <property type="entry name" value="WINGED HELIX-TURN-HELIX TRANSCRIPTIONAL REGULATOR, RRF2 FAMILY"/>
    <property type="match status" value="1"/>
</dbReference>